<reference evidence="2" key="1">
    <citation type="submission" date="2022-07" db="EMBL/GenBank/DDBJ databases">
        <authorList>
            <person name="Macas J."/>
            <person name="Novak P."/>
            <person name="Neumann P."/>
        </authorList>
    </citation>
    <scope>NUCLEOTIDE SEQUENCE</scope>
</reference>
<dbReference type="Proteomes" id="UP001152484">
    <property type="component" value="Unassembled WGS sequence"/>
</dbReference>
<feature type="region of interest" description="Disordered" evidence="1">
    <location>
        <begin position="68"/>
        <end position="103"/>
    </location>
</feature>
<gene>
    <name evidence="2" type="ORF">CEURO_LOCUS20088</name>
</gene>
<protein>
    <submittedName>
        <fullName evidence="2">Uncharacterized protein</fullName>
    </submittedName>
</protein>
<keyword evidence="3" id="KW-1185">Reference proteome</keyword>
<evidence type="ECO:0000313" key="2">
    <source>
        <dbReference type="EMBL" id="CAH9113624.1"/>
    </source>
</evidence>
<dbReference type="AlphaFoldDB" id="A0A9P0ZVJ9"/>
<accession>A0A9P0ZVJ9</accession>
<organism evidence="2 3">
    <name type="scientific">Cuscuta europaea</name>
    <name type="common">European dodder</name>
    <dbReference type="NCBI Taxonomy" id="41803"/>
    <lineage>
        <taxon>Eukaryota</taxon>
        <taxon>Viridiplantae</taxon>
        <taxon>Streptophyta</taxon>
        <taxon>Embryophyta</taxon>
        <taxon>Tracheophyta</taxon>
        <taxon>Spermatophyta</taxon>
        <taxon>Magnoliopsida</taxon>
        <taxon>eudicotyledons</taxon>
        <taxon>Gunneridae</taxon>
        <taxon>Pentapetalae</taxon>
        <taxon>asterids</taxon>
        <taxon>lamiids</taxon>
        <taxon>Solanales</taxon>
        <taxon>Convolvulaceae</taxon>
        <taxon>Cuscuteae</taxon>
        <taxon>Cuscuta</taxon>
        <taxon>Cuscuta subgen. Cuscuta</taxon>
    </lineage>
</organism>
<dbReference type="EMBL" id="CAMAPE010000061">
    <property type="protein sequence ID" value="CAH9113624.1"/>
    <property type="molecule type" value="Genomic_DNA"/>
</dbReference>
<sequence>MVAAAVRQTHMLLDARGNQAWRRRQWAGMRTALASRHGDGGIAQAWGRVRGGEHAWGLLQRVNMEMTEAHGDDGGNGYARKHGDGRGDVGGGCSLGQQETRGE</sequence>
<evidence type="ECO:0000256" key="1">
    <source>
        <dbReference type="SAM" id="MobiDB-lite"/>
    </source>
</evidence>
<comment type="caution">
    <text evidence="2">The sequence shown here is derived from an EMBL/GenBank/DDBJ whole genome shotgun (WGS) entry which is preliminary data.</text>
</comment>
<evidence type="ECO:0000313" key="3">
    <source>
        <dbReference type="Proteomes" id="UP001152484"/>
    </source>
</evidence>
<name>A0A9P0ZVJ9_CUSEU</name>
<proteinExistence type="predicted"/>